<dbReference type="AlphaFoldDB" id="A0A2P7S2F9"/>
<name>A0A2P7S2F9_9HYPH</name>
<keyword evidence="3" id="KW-1185">Reference proteome</keyword>
<dbReference type="Proteomes" id="UP000240653">
    <property type="component" value="Unassembled WGS sequence"/>
</dbReference>
<gene>
    <name evidence="2" type="ORF">C7I85_24185</name>
</gene>
<evidence type="ECO:0000256" key="1">
    <source>
        <dbReference type="SAM" id="MobiDB-lite"/>
    </source>
</evidence>
<accession>A0A2P7S2F9</accession>
<sequence length="85" mass="9300">MKKIADVFKPKPTTREFRGDTTTSAARQITEGEKVAREAKTERLRLARLAKEAAEPPMTTRKPNPGSVKERGVPAKKKPAGSGQI</sequence>
<feature type="compositionally biased region" description="Basic and acidic residues" evidence="1">
    <location>
        <begin position="1"/>
        <end position="19"/>
    </location>
</feature>
<protein>
    <submittedName>
        <fullName evidence="2">Uncharacterized protein</fullName>
    </submittedName>
</protein>
<proteinExistence type="predicted"/>
<comment type="caution">
    <text evidence="2">The sequence shown here is derived from an EMBL/GenBank/DDBJ whole genome shotgun (WGS) entry which is preliminary data.</text>
</comment>
<dbReference type="RefSeq" id="WP_146148941.1">
    <property type="nucleotide sequence ID" value="NZ_PXYL01000017.1"/>
</dbReference>
<evidence type="ECO:0000313" key="2">
    <source>
        <dbReference type="EMBL" id="PSJ56657.1"/>
    </source>
</evidence>
<dbReference type="EMBL" id="PXYL01000017">
    <property type="protein sequence ID" value="PSJ56657.1"/>
    <property type="molecule type" value="Genomic_DNA"/>
</dbReference>
<feature type="region of interest" description="Disordered" evidence="1">
    <location>
        <begin position="1"/>
        <end position="85"/>
    </location>
</feature>
<organism evidence="2 3">
    <name type="scientific">Pseudaminobacter soli</name>
    <name type="common">ex Li et al. 2025</name>
    <dbReference type="NCBI Taxonomy" id="1295366"/>
    <lineage>
        <taxon>Bacteria</taxon>
        <taxon>Pseudomonadati</taxon>
        <taxon>Pseudomonadota</taxon>
        <taxon>Alphaproteobacteria</taxon>
        <taxon>Hyphomicrobiales</taxon>
        <taxon>Phyllobacteriaceae</taxon>
        <taxon>Pseudaminobacter</taxon>
    </lineage>
</organism>
<evidence type="ECO:0000313" key="3">
    <source>
        <dbReference type="Proteomes" id="UP000240653"/>
    </source>
</evidence>
<reference evidence="2 3" key="1">
    <citation type="submission" date="2018-03" db="EMBL/GenBank/DDBJ databases">
        <title>The draft genome of Mesorhizobium soli JCM 19897.</title>
        <authorList>
            <person name="Li L."/>
            <person name="Liu L."/>
            <person name="Liang L."/>
            <person name="Wang T."/>
            <person name="Zhang X."/>
        </authorList>
    </citation>
    <scope>NUCLEOTIDE SEQUENCE [LARGE SCALE GENOMIC DNA]</scope>
    <source>
        <strain evidence="2 3">JCM 19897</strain>
    </source>
</reference>
<feature type="compositionally biased region" description="Basic and acidic residues" evidence="1">
    <location>
        <begin position="30"/>
        <end position="54"/>
    </location>
</feature>